<sequence length="197" mass="23425">MSQNTFDKINYQQCNARDCWKVGRGRFCPHHRSLYRFYGAPIKGPQKPLLKLHERYLKKTLGPICNTDPTLSQVLGEISCIAFDPRPIHFQDHRGNTRWAVYQSVSEQVFRIKQGYPKDSQEELAERLWWAFLTVMYVEQSEVFVHQDRHHFWTSVLRLLLKDSHRQKPSARYVDHLHQQLNKRLSNIATHWLAQVD</sequence>
<gene>
    <name evidence="1" type="ORF">C0081_11435</name>
</gene>
<proteinExistence type="predicted"/>
<reference evidence="1 2" key="1">
    <citation type="submission" date="2018-01" db="EMBL/GenBank/DDBJ databases">
        <title>The draft genome sequence of Cohaesibacter sp. H1304.</title>
        <authorList>
            <person name="Wang N.-N."/>
            <person name="Du Z.-J."/>
        </authorList>
    </citation>
    <scope>NUCLEOTIDE SEQUENCE [LARGE SCALE GENOMIC DNA]</scope>
    <source>
        <strain evidence="1 2">H1304</strain>
    </source>
</reference>
<dbReference type="EMBL" id="PKUQ01000022">
    <property type="protein sequence ID" value="PLW76680.1"/>
    <property type="molecule type" value="Genomic_DNA"/>
</dbReference>
<dbReference type="Proteomes" id="UP000234881">
    <property type="component" value="Unassembled WGS sequence"/>
</dbReference>
<keyword evidence="2" id="KW-1185">Reference proteome</keyword>
<protein>
    <submittedName>
        <fullName evidence="1">Uncharacterized protein</fullName>
    </submittedName>
</protein>
<evidence type="ECO:0000313" key="1">
    <source>
        <dbReference type="EMBL" id="PLW76680.1"/>
    </source>
</evidence>
<dbReference type="AlphaFoldDB" id="A0A2N5XQF7"/>
<accession>A0A2N5XQF7</accession>
<organism evidence="1 2">
    <name type="scientific">Cohaesibacter celericrescens</name>
    <dbReference type="NCBI Taxonomy" id="2067669"/>
    <lineage>
        <taxon>Bacteria</taxon>
        <taxon>Pseudomonadati</taxon>
        <taxon>Pseudomonadota</taxon>
        <taxon>Alphaproteobacteria</taxon>
        <taxon>Hyphomicrobiales</taxon>
        <taxon>Cohaesibacteraceae</taxon>
    </lineage>
</organism>
<evidence type="ECO:0000313" key="2">
    <source>
        <dbReference type="Proteomes" id="UP000234881"/>
    </source>
</evidence>
<comment type="caution">
    <text evidence="1">The sequence shown here is derived from an EMBL/GenBank/DDBJ whole genome shotgun (WGS) entry which is preliminary data.</text>
</comment>
<name>A0A2N5XQF7_9HYPH</name>